<evidence type="ECO:0000313" key="2">
    <source>
        <dbReference type="EMBL" id="MFC0272284.1"/>
    </source>
</evidence>
<name>A0ABV6GF24_9BACI</name>
<reference evidence="2 3" key="1">
    <citation type="submission" date="2024-09" db="EMBL/GenBank/DDBJ databases">
        <authorList>
            <person name="Sun Q."/>
            <person name="Mori K."/>
        </authorList>
    </citation>
    <scope>NUCLEOTIDE SEQUENCE [LARGE SCALE GENOMIC DNA]</scope>
    <source>
        <strain evidence="2 3">CCM 7228</strain>
    </source>
</reference>
<feature type="transmembrane region" description="Helical" evidence="1">
    <location>
        <begin position="71"/>
        <end position="92"/>
    </location>
</feature>
<feature type="transmembrane region" description="Helical" evidence="1">
    <location>
        <begin position="349"/>
        <end position="370"/>
    </location>
</feature>
<evidence type="ECO:0000256" key="1">
    <source>
        <dbReference type="SAM" id="Phobius"/>
    </source>
</evidence>
<proteinExistence type="predicted"/>
<dbReference type="EMBL" id="JBHLVO010000009">
    <property type="protein sequence ID" value="MFC0272284.1"/>
    <property type="molecule type" value="Genomic_DNA"/>
</dbReference>
<sequence length="400" mass="45739">MYIGFTSHPDLRHIYSERLYLITFLCTSYVLLSLPLFIIMFNKIWRIDPKILFIKYLDKPLKPTFSINDKYIYYPLWVITILSFFITIYLLIGSPLLDFLLGKSVNISQSRIEYSRGSGGSELIRGIFGNGFLPLCSYIAYSYMKMYKKFQWKIMFFILFVNSALIYGASMSKSAIAFYILSFILLKVLIEGKISNKQIINSAIIVTSVVLLMYIVTNENFIDLVLDYETLIFGGGPIGRMIFGQLVGFVNTLNVFPEYHSFLFGADFAFLRFLGMDFIDSARVVMTFVNPAGIERGTVGVMNSLFIAEAYANFGYIGIAFAPFIVALILQFFTLLLYKLPKTPLVTGWWIYIMFLFSQGITGGLFSEFIFNTRVIGVTFLTILLYFSGHILHSIFGRKL</sequence>
<gene>
    <name evidence="2" type="ORF">ACFFIX_12645</name>
</gene>
<dbReference type="Proteomes" id="UP001589854">
    <property type="component" value="Unassembled WGS sequence"/>
</dbReference>
<keyword evidence="1" id="KW-1133">Transmembrane helix</keyword>
<feature type="transmembrane region" description="Helical" evidence="1">
    <location>
        <begin position="20"/>
        <end position="41"/>
    </location>
</feature>
<feature type="transmembrane region" description="Helical" evidence="1">
    <location>
        <begin position="376"/>
        <end position="396"/>
    </location>
</feature>
<keyword evidence="1" id="KW-0812">Transmembrane</keyword>
<feature type="transmembrane region" description="Helical" evidence="1">
    <location>
        <begin position="150"/>
        <end position="169"/>
    </location>
</feature>
<feature type="transmembrane region" description="Helical" evidence="1">
    <location>
        <begin position="199"/>
        <end position="217"/>
    </location>
</feature>
<accession>A0ABV6GF24</accession>
<feature type="transmembrane region" description="Helical" evidence="1">
    <location>
        <begin position="123"/>
        <end position="143"/>
    </location>
</feature>
<keyword evidence="3" id="KW-1185">Reference proteome</keyword>
<dbReference type="RefSeq" id="WP_378934445.1">
    <property type="nucleotide sequence ID" value="NZ_JBHLVO010000009.1"/>
</dbReference>
<comment type="caution">
    <text evidence="2">The sequence shown here is derived from an EMBL/GenBank/DDBJ whole genome shotgun (WGS) entry which is preliminary data.</text>
</comment>
<keyword evidence="1" id="KW-0472">Membrane</keyword>
<feature type="transmembrane region" description="Helical" evidence="1">
    <location>
        <begin position="175"/>
        <end position="192"/>
    </location>
</feature>
<organism evidence="2 3">
    <name type="scientific">Metabacillus herbersteinensis</name>
    <dbReference type="NCBI Taxonomy" id="283816"/>
    <lineage>
        <taxon>Bacteria</taxon>
        <taxon>Bacillati</taxon>
        <taxon>Bacillota</taxon>
        <taxon>Bacilli</taxon>
        <taxon>Bacillales</taxon>
        <taxon>Bacillaceae</taxon>
        <taxon>Metabacillus</taxon>
    </lineage>
</organism>
<evidence type="ECO:0000313" key="3">
    <source>
        <dbReference type="Proteomes" id="UP001589854"/>
    </source>
</evidence>
<protein>
    <submittedName>
        <fullName evidence="2">O-antigen polymerase</fullName>
    </submittedName>
</protein>
<feature type="transmembrane region" description="Helical" evidence="1">
    <location>
        <begin position="314"/>
        <end position="337"/>
    </location>
</feature>